<evidence type="ECO:0000259" key="1">
    <source>
        <dbReference type="Pfam" id="PF19955"/>
    </source>
</evidence>
<dbReference type="InterPro" id="IPR045430">
    <property type="entry name" value="EAD1"/>
</dbReference>
<feature type="domain" description="Effector-associated" evidence="1">
    <location>
        <begin position="6"/>
        <end position="59"/>
    </location>
</feature>
<protein>
    <recommendedName>
        <fullName evidence="1">Effector-associated domain-containing protein</fullName>
    </recommendedName>
</protein>
<comment type="caution">
    <text evidence="2">The sequence shown here is derived from an EMBL/GenBank/DDBJ whole genome shotgun (WGS) entry which is preliminary data.</text>
</comment>
<reference evidence="2 3" key="1">
    <citation type="submission" date="2017-07" db="EMBL/GenBank/DDBJ databases">
        <title>Genomes of Fischerella (Mastigocladus) sp. strains.</title>
        <authorList>
            <person name="Miller S.R."/>
        </authorList>
    </citation>
    <scope>NUCLEOTIDE SEQUENCE [LARGE SCALE GENOMIC DNA]</scope>
    <source>
        <strain evidence="2 3">CCMEE 5330</strain>
    </source>
</reference>
<evidence type="ECO:0000313" key="3">
    <source>
        <dbReference type="Proteomes" id="UP000234966"/>
    </source>
</evidence>
<organism evidence="2 3">
    <name type="scientific">Fischerella thermalis CCMEE 5330</name>
    <dbReference type="NCBI Taxonomy" id="2019670"/>
    <lineage>
        <taxon>Bacteria</taxon>
        <taxon>Bacillati</taxon>
        <taxon>Cyanobacteriota</taxon>
        <taxon>Cyanophyceae</taxon>
        <taxon>Nostocales</taxon>
        <taxon>Hapalosiphonaceae</taxon>
        <taxon>Fischerella</taxon>
    </lineage>
</organism>
<proteinExistence type="predicted"/>
<dbReference type="Pfam" id="PF19955">
    <property type="entry name" value="EAD1"/>
    <property type="match status" value="1"/>
</dbReference>
<name>A0A2N6LW04_9CYAN</name>
<dbReference type="AlphaFoldDB" id="A0A2N6LW04"/>
<gene>
    <name evidence="2" type="ORF">CEN41_23275</name>
</gene>
<feature type="non-terminal residue" evidence="2">
    <location>
        <position position="60"/>
    </location>
</feature>
<evidence type="ECO:0000313" key="2">
    <source>
        <dbReference type="EMBL" id="PMB38678.1"/>
    </source>
</evidence>
<accession>A0A2N6LW04</accession>
<sequence length="60" mass="6845">MWIKNMSLSPDLRKKLEEALINAFPTKAFLEQMLSHELDKNLEAIAGEGDLETVVFNLIK</sequence>
<dbReference type="EMBL" id="NMQI01000651">
    <property type="protein sequence ID" value="PMB38678.1"/>
    <property type="molecule type" value="Genomic_DNA"/>
</dbReference>
<dbReference type="Proteomes" id="UP000234966">
    <property type="component" value="Unassembled WGS sequence"/>
</dbReference>